<dbReference type="EMBL" id="MPDK01000017">
    <property type="protein sequence ID" value="PWI57205.1"/>
    <property type="molecule type" value="Genomic_DNA"/>
</dbReference>
<gene>
    <name evidence="1" type="ORF">BM613_09775</name>
</gene>
<evidence type="ECO:0000313" key="2">
    <source>
        <dbReference type="Proteomes" id="UP000245380"/>
    </source>
</evidence>
<name>A0A2U3D7F1_SULT2</name>
<protein>
    <submittedName>
        <fullName evidence="1">Uncharacterized protein</fullName>
    </submittedName>
</protein>
<dbReference type="AlphaFoldDB" id="A0A2U3D7F1"/>
<organism evidence="1 2">
    <name type="scientific">Sulfoacidibacillus thermotolerans</name>
    <name type="common">Acidibacillus sulfuroxidans</name>
    <dbReference type="NCBI Taxonomy" id="1765684"/>
    <lineage>
        <taxon>Bacteria</taxon>
        <taxon>Bacillati</taxon>
        <taxon>Bacillota</taxon>
        <taxon>Bacilli</taxon>
        <taxon>Bacillales</taxon>
        <taxon>Alicyclobacillaceae</taxon>
        <taxon>Sulfoacidibacillus</taxon>
    </lineage>
</organism>
<reference evidence="1 2" key="1">
    <citation type="submission" date="2016-11" db="EMBL/GenBank/DDBJ databases">
        <title>Comparative genomics of Acidibacillus ferroxidans species.</title>
        <authorList>
            <person name="Oliveira G."/>
            <person name="Nunes G."/>
            <person name="Oliveira R."/>
            <person name="Araujo F."/>
            <person name="Salim A."/>
            <person name="Scholte L."/>
            <person name="Morais D."/>
            <person name="Nancucheo I."/>
            <person name="Johnson D.B."/>
            <person name="Grail B."/>
            <person name="Bittencourt J."/>
            <person name="Valadares R."/>
        </authorList>
    </citation>
    <scope>NUCLEOTIDE SEQUENCE [LARGE SCALE GENOMIC DNA]</scope>
    <source>
        <strain evidence="1 2">Y002</strain>
    </source>
</reference>
<evidence type="ECO:0000313" key="1">
    <source>
        <dbReference type="EMBL" id="PWI57205.1"/>
    </source>
</evidence>
<sequence>MLIRPLGDLDLFTISKERKVVQELLETIGLKGDREFNLLNGKTRLLYYANHEKVDVFIDEFSLCHRIDLRERIHLEAQTLPLADLLLTKLQIVELNRKDMIDLVALLLVAPLVETDQPSAINIRYLAKMLAKDWGLWRTCTKNLQLLVNEMCTLIADEMQQSKVLEKINTLQQAIDLTPKSAAWRMRSVVGERVRWYELPEEP</sequence>
<accession>A0A2U3D7F1</accession>
<dbReference type="Proteomes" id="UP000245380">
    <property type="component" value="Unassembled WGS sequence"/>
</dbReference>
<comment type="caution">
    <text evidence="1">The sequence shown here is derived from an EMBL/GenBank/DDBJ whole genome shotgun (WGS) entry which is preliminary data.</text>
</comment>
<keyword evidence="2" id="KW-1185">Reference proteome</keyword>
<proteinExistence type="predicted"/>